<proteinExistence type="predicted"/>
<dbReference type="EMBL" id="SAUN01000001">
    <property type="protein sequence ID" value="RVX46610.1"/>
    <property type="molecule type" value="Genomic_DNA"/>
</dbReference>
<reference evidence="1 2" key="1">
    <citation type="submission" date="2019-01" db="EMBL/GenBank/DDBJ databases">
        <title>Sequencing the genomes of 1000 actinobacteria strains.</title>
        <authorList>
            <person name="Klenk H.-P."/>
        </authorList>
    </citation>
    <scope>NUCLEOTIDE SEQUENCE [LARGE SCALE GENOMIC DNA]</scope>
    <source>
        <strain evidence="1 2">DSM 43925</strain>
    </source>
</reference>
<gene>
    <name evidence="1" type="ORF">EDD27_9500</name>
</gene>
<evidence type="ECO:0000313" key="1">
    <source>
        <dbReference type="EMBL" id="RVX46610.1"/>
    </source>
</evidence>
<comment type="caution">
    <text evidence="1">The sequence shown here is derived from an EMBL/GenBank/DDBJ whole genome shotgun (WGS) entry which is preliminary data.</text>
</comment>
<organism evidence="1 2">
    <name type="scientific">Nonomuraea polychroma</name>
    <dbReference type="NCBI Taxonomy" id="46176"/>
    <lineage>
        <taxon>Bacteria</taxon>
        <taxon>Bacillati</taxon>
        <taxon>Actinomycetota</taxon>
        <taxon>Actinomycetes</taxon>
        <taxon>Streptosporangiales</taxon>
        <taxon>Streptosporangiaceae</taxon>
        <taxon>Nonomuraea</taxon>
    </lineage>
</organism>
<dbReference type="Proteomes" id="UP000284824">
    <property type="component" value="Unassembled WGS sequence"/>
</dbReference>
<protein>
    <submittedName>
        <fullName evidence="1">Uncharacterized protein</fullName>
    </submittedName>
</protein>
<name>A0A438MLH4_9ACTN</name>
<dbReference type="AlphaFoldDB" id="A0A438MLH4"/>
<evidence type="ECO:0000313" key="2">
    <source>
        <dbReference type="Proteomes" id="UP000284824"/>
    </source>
</evidence>
<sequence>MGPPIVQSHMIMILAVSLALAPVQIPKDFLLSEKAARAPLSEIQKAEEWWQISDKLNEPLALNPCGRKRATTADRSAARTVVHNTTAPSYYGEQLVIYRNAKAATTAMRKLLADAKRCVAHPHGKPYSWSDDGKTRWVVNRTRLGNEAALMRLMMYDKLNKKWAPLLSGIVARKGRALMIYTGDLETLGHPQKRALKTLHRTAAKMAAKVCTLPAVC</sequence>
<keyword evidence="2" id="KW-1185">Reference proteome</keyword>
<accession>A0A438MLH4</accession>